<dbReference type="PANTHER" id="PTHR30562:SF1">
    <property type="entry name" value="UVRABC SYSTEM PROTEIN C"/>
    <property type="match status" value="1"/>
</dbReference>
<sequence>MISKKLQDKLALLPDQPGCYIMKDEDGNILYVGKAKVLKNRVRSYFHGAHDQKTTRLVSHIRDFEFIVTDSEKESLLLEINLIKKHHPPYNIMLMDDKSYPYIVMTDEDDFAVYTTRNVRNKKYEYFGPYPSAYSAQEMVKLINTLYPIRKCRHIPKQPCLYYHMHQCQAPCIHETDPAVNAKYRKEIRRFLKGDAGSILKDLNQKMQAASDQLLFEKAQDYHQMIQSVEHVMEKQIIDFKDRQSRDVFGYYEDKGYISFQGFFIRDGKLLERTLTVAPIYEDTMDAFVSFILQYYENNIVPKEILVPAGTPAEMLAAALNTYVHIPQRGEKKTLVDLVTKNAKTAHEQKFALAFRKQRELTHANSKLSEIFHKPIHTVEIFDNSHIAGAFNVSGLVVFTDGKPDKSKYRRYKLDGYRSDLDSMKEVIYRRYFRLLKEKKPMPDLLLVDGGAQQIMAAKEIKEMLDLDLTIAGLVKDDKHTTRALMNEQLNEVPLDKESDLFFLLTRMQDEVHRYAVSYHRQLRSKSMTKSILDTVSGIGPARKDALMKRFKSMKRMRQATETELAEVVPAETAHNLYVRLHENEQ</sequence>
<dbReference type="Proteomes" id="UP000539953">
    <property type="component" value="Unassembled WGS sequence"/>
</dbReference>
<keyword evidence="4 6" id="KW-0267">Excision nuclease</keyword>
<dbReference type="InterPro" id="IPR001943">
    <property type="entry name" value="UVR_dom"/>
</dbReference>
<dbReference type="EMBL" id="JACHHK010000006">
    <property type="protein sequence ID" value="MBB5183608.1"/>
    <property type="molecule type" value="Genomic_DNA"/>
</dbReference>
<dbReference type="PANTHER" id="PTHR30562">
    <property type="entry name" value="UVRC/OXIDOREDUCTASE"/>
    <property type="match status" value="1"/>
</dbReference>
<gene>
    <name evidence="6" type="primary">uvrC</name>
    <name evidence="9" type="ORF">HNQ47_001643</name>
</gene>
<organism evidence="9 10">
    <name type="scientific">Catenisphaera adipataccumulans</name>
    <dbReference type="NCBI Taxonomy" id="700500"/>
    <lineage>
        <taxon>Bacteria</taxon>
        <taxon>Bacillati</taxon>
        <taxon>Bacillota</taxon>
        <taxon>Erysipelotrichia</taxon>
        <taxon>Erysipelotrichales</taxon>
        <taxon>Erysipelotrichaceae</taxon>
        <taxon>Catenisphaera</taxon>
    </lineage>
</organism>
<name>A0A7W8FVW5_9FIRM</name>
<dbReference type="Pfam" id="PF22920">
    <property type="entry name" value="UvrC_RNaseH"/>
    <property type="match status" value="1"/>
</dbReference>
<dbReference type="InterPro" id="IPR010994">
    <property type="entry name" value="RuvA_2-like"/>
</dbReference>
<evidence type="ECO:0000313" key="10">
    <source>
        <dbReference type="Proteomes" id="UP000539953"/>
    </source>
</evidence>
<keyword evidence="6" id="KW-0742">SOS response</keyword>
<dbReference type="GO" id="GO:0009432">
    <property type="term" value="P:SOS response"/>
    <property type="evidence" value="ECO:0007669"/>
    <property type="project" value="UniProtKB-UniRule"/>
</dbReference>
<evidence type="ECO:0000256" key="2">
    <source>
        <dbReference type="ARBA" id="ARBA00022763"/>
    </source>
</evidence>
<keyword evidence="3 6" id="KW-0228">DNA excision</keyword>
<comment type="caution">
    <text evidence="9">The sequence shown here is derived from an EMBL/GenBank/DDBJ whole genome shotgun (WGS) entry which is preliminary data.</text>
</comment>
<dbReference type="GO" id="GO:0003677">
    <property type="term" value="F:DNA binding"/>
    <property type="evidence" value="ECO:0007669"/>
    <property type="project" value="UniProtKB-UniRule"/>
</dbReference>
<reference evidence="9 10" key="1">
    <citation type="submission" date="2020-08" db="EMBL/GenBank/DDBJ databases">
        <title>Genomic Encyclopedia of Type Strains, Phase IV (KMG-IV): sequencing the most valuable type-strain genomes for metagenomic binning, comparative biology and taxonomic classification.</title>
        <authorList>
            <person name="Goeker M."/>
        </authorList>
    </citation>
    <scope>NUCLEOTIDE SEQUENCE [LARGE SCALE GENOMIC DNA]</scope>
    <source>
        <strain evidence="9 10">DSM 25799</strain>
    </source>
</reference>
<evidence type="ECO:0000259" key="8">
    <source>
        <dbReference type="PROSITE" id="PS50165"/>
    </source>
</evidence>
<dbReference type="Pfam" id="PF01541">
    <property type="entry name" value="GIY-YIG"/>
    <property type="match status" value="1"/>
</dbReference>
<dbReference type="Gene3D" id="3.40.1440.10">
    <property type="entry name" value="GIY-YIG endonuclease"/>
    <property type="match status" value="1"/>
</dbReference>
<dbReference type="NCBIfam" id="TIGR00194">
    <property type="entry name" value="uvrC"/>
    <property type="match status" value="1"/>
</dbReference>
<feature type="domain" description="UvrC family homology region profile" evidence="8">
    <location>
        <begin position="248"/>
        <end position="461"/>
    </location>
</feature>
<comment type="function">
    <text evidence="6">The UvrABC repair system catalyzes the recognition and processing of DNA lesions. UvrC both incises the 5' and 3' sides of the lesion. The N-terminal half is responsible for the 3' incision and the C-terminal half is responsible for the 5' incision.</text>
</comment>
<keyword evidence="2 6" id="KW-0227">DNA damage</keyword>
<dbReference type="SUPFAM" id="SSF82771">
    <property type="entry name" value="GIY-YIG endonuclease"/>
    <property type="match status" value="1"/>
</dbReference>
<evidence type="ECO:0000256" key="1">
    <source>
        <dbReference type="ARBA" id="ARBA00022490"/>
    </source>
</evidence>
<dbReference type="GO" id="GO:0009381">
    <property type="term" value="F:excinuclease ABC activity"/>
    <property type="evidence" value="ECO:0007669"/>
    <property type="project" value="UniProtKB-UniRule"/>
</dbReference>
<comment type="subunit">
    <text evidence="6">Interacts with UvrB in an incision complex.</text>
</comment>
<protein>
    <recommendedName>
        <fullName evidence="6">UvrABC system protein C</fullName>
        <shortName evidence="6">Protein UvrC</shortName>
    </recommendedName>
    <alternativeName>
        <fullName evidence="6">Excinuclease ABC subunit C</fullName>
    </alternativeName>
</protein>
<accession>A0A7W8FVW5</accession>
<dbReference type="SMART" id="SM00465">
    <property type="entry name" value="GIYc"/>
    <property type="match status" value="1"/>
</dbReference>
<proteinExistence type="inferred from homology"/>
<evidence type="ECO:0000313" key="9">
    <source>
        <dbReference type="EMBL" id="MBB5183608.1"/>
    </source>
</evidence>
<dbReference type="FunFam" id="3.40.1440.10:FF:000001">
    <property type="entry name" value="UvrABC system protein C"/>
    <property type="match status" value="1"/>
</dbReference>
<comment type="similarity">
    <text evidence="6">Belongs to the UvrC family.</text>
</comment>
<dbReference type="GO" id="GO:0006289">
    <property type="term" value="P:nucleotide-excision repair"/>
    <property type="evidence" value="ECO:0007669"/>
    <property type="project" value="UniProtKB-UniRule"/>
</dbReference>
<evidence type="ECO:0000256" key="4">
    <source>
        <dbReference type="ARBA" id="ARBA00022881"/>
    </source>
</evidence>
<keyword evidence="1 6" id="KW-0963">Cytoplasm</keyword>
<dbReference type="HAMAP" id="MF_00203">
    <property type="entry name" value="UvrC"/>
    <property type="match status" value="1"/>
</dbReference>
<comment type="subcellular location">
    <subcellularLocation>
        <location evidence="6">Cytoplasm</location>
    </subcellularLocation>
</comment>
<dbReference type="Pfam" id="PF08459">
    <property type="entry name" value="UvrC_RNaseH_dom"/>
    <property type="match status" value="1"/>
</dbReference>
<dbReference type="InterPro" id="IPR047296">
    <property type="entry name" value="GIY-YIG_UvrC_Cho"/>
</dbReference>
<dbReference type="PROSITE" id="PS50164">
    <property type="entry name" value="GIY_YIG"/>
    <property type="match status" value="1"/>
</dbReference>
<keyword evidence="5 6" id="KW-0234">DNA repair</keyword>
<evidence type="ECO:0000256" key="3">
    <source>
        <dbReference type="ARBA" id="ARBA00022769"/>
    </source>
</evidence>
<dbReference type="Pfam" id="PF02151">
    <property type="entry name" value="UVR"/>
    <property type="match status" value="1"/>
</dbReference>
<dbReference type="AlphaFoldDB" id="A0A7W8FVW5"/>
<dbReference type="InterPro" id="IPR000305">
    <property type="entry name" value="GIY-YIG_endonuc"/>
</dbReference>
<dbReference type="SUPFAM" id="SSF47781">
    <property type="entry name" value="RuvA domain 2-like"/>
    <property type="match status" value="1"/>
</dbReference>
<dbReference type="InterPro" id="IPR035901">
    <property type="entry name" value="GIY-YIG_endonuc_sf"/>
</dbReference>
<dbReference type="GO" id="GO:0009380">
    <property type="term" value="C:excinuclease repair complex"/>
    <property type="evidence" value="ECO:0007669"/>
    <property type="project" value="InterPro"/>
</dbReference>
<evidence type="ECO:0000259" key="7">
    <source>
        <dbReference type="PROSITE" id="PS50164"/>
    </source>
</evidence>
<dbReference type="Gene3D" id="1.10.150.20">
    <property type="entry name" value="5' to 3' exonuclease, C-terminal subdomain"/>
    <property type="match status" value="1"/>
</dbReference>
<dbReference type="InterPro" id="IPR001162">
    <property type="entry name" value="UvrC_RNase_H_dom"/>
</dbReference>
<dbReference type="SUPFAM" id="SSF46600">
    <property type="entry name" value="C-terminal UvrC-binding domain of UvrB"/>
    <property type="match status" value="1"/>
</dbReference>
<evidence type="ECO:0000256" key="6">
    <source>
        <dbReference type="HAMAP-Rule" id="MF_00203"/>
    </source>
</evidence>
<dbReference type="RefSeq" id="WP_183328905.1">
    <property type="nucleotide sequence ID" value="NZ_JACHHK010000006.1"/>
</dbReference>
<dbReference type="InterPro" id="IPR036876">
    <property type="entry name" value="UVR_dom_sf"/>
</dbReference>
<dbReference type="GO" id="GO:0005737">
    <property type="term" value="C:cytoplasm"/>
    <property type="evidence" value="ECO:0007669"/>
    <property type="project" value="UniProtKB-SubCell"/>
</dbReference>
<dbReference type="PROSITE" id="PS50165">
    <property type="entry name" value="UVRC"/>
    <property type="match status" value="1"/>
</dbReference>
<dbReference type="InterPro" id="IPR004791">
    <property type="entry name" value="UvrC"/>
</dbReference>
<dbReference type="InterPro" id="IPR038476">
    <property type="entry name" value="UvrC_RNase_H_dom_sf"/>
</dbReference>
<feature type="domain" description="GIY-YIG" evidence="7">
    <location>
        <begin position="15"/>
        <end position="92"/>
    </location>
</feature>
<evidence type="ECO:0000256" key="5">
    <source>
        <dbReference type="ARBA" id="ARBA00023204"/>
    </source>
</evidence>
<keyword evidence="10" id="KW-1185">Reference proteome</keyword>
<dbReference type="CDD" id="cd10434">
    <property type="entry name" value="GIY-YIG_UvrC_Cho"/>
    <property type="match status" value="1"/>
</dbReference>
<dbReference type="Gene3D" id="3.30.420.340">
    <property type="entry name" value="UvrC, RNAse H endonuclease domain"/>
    <property type="match status" value="1"/>
</dbReference>
<dbReference type="InterPro" id="IPR050066">
    <property type="entry name" value="UvrABC_protein_C"/>
</dbReference>